<dbReference type="AlphaFoldDB" id="A0A9E8LZC9"/>
<dbReference type="Gene3D" id="3.40.50.720">
    <property type="entry name" value="NAD(P)-binding Rossmann-like Domain"/>
    <property type="match status" value="1"/>
</dbReference>
<evidence type="ECO:0000313" key="3">
    <source>
        <dbReference type="EMBL" id="WAA12080.1"/>
    </source>
</evidence>
<dbReference type="KEGG" id="fhl:OE105_10935"/>
<dbReference type="Proteomes" id="UP001164726">
    <property type="component" value="Chromosome"/>
</dbReference>
<evidence type="ECO:0000313" key="4">
    <source>
        <dbReference type="Proteomes" id="UP001164726"/>
    </source>
</evidence>
<reference evidence="3" key="1">
    <citation type="submission" date="2022-09" db="EMBL/GenBank/DDBJ databases">
        <title>Complete Genomes of Fervidibacillus albus and Fervidibacillus halotolerans isolated from tidal flat sediments.</title>
        <authorList>
            <person name="Kwon K.K."/>
            <person name="Yang S.-H."/>
            <person name="Park M.J."/>
            <person name="Oh H.-M."/>
        </authorList>
    </citation>
    <scope>NUCLEOTIDE SEQUENCE</scope>
    <source>
        <strain evidence="3">MEBiC13594</strain>
    </source>
</reference>
<sequence length="235" mass="25544">MKKVVSEGASVALVDLNLEALRAVEKELALSDERVLSIAADVSKEEDVKNYVEKTVEKFGKIDAFFNNAGVEGKYALVEDYPTDVFDFVLNVNVRGVFLRLKYVIPVMKKQRKGAVLNTASVAGLMGAPGMIAYNTSKHAVIGMTRVVAAELAELGIRINALAPGVINTRMMRQIEENMAPGAAKEVEKAYAEAVPMKRYGNPDEVANVAMFLLSDDAFYVTSSIYTVDGGMLPQ</sequence>
<keyword evidence="4" id="KW-1185">Reference proteome</keyword>
<dbReference type="PANTHER" id="PTHR24321">
    <property type="entry name" value="DEHYDROGENASES, SHORT CHAIN"/>
    <property type="match status" value="1"/>
</dbReference>
<evidence type="ECO:0000256" key="1">
    <source>
        <dbReference type="ARBA" id="ARBA00006484"/>
    </source>
</evidence>
<protein>
    <submittedName>
        <fullName evidence="3">SDR family oxidoreductase</fullName>
    </submittedName>
</protein>
<evidence type="ECO:0000256" key="2">
    <source>
        <dbReference type="ARBA" id="ARBA00023002"/>
    </source>
</evidence>
<dbReference type="PRINTS" id="PR00081">
    <property type="entry name" value="GDHRDH"/>
</dbReference>
<gene>
    <name evidence="3" type="ORF">OE105_10935</name>
</gene>
<dbReference type="InterPro" id="IPR036291">
    <property type="entry name" value="NAD(P)-bd_dom_sf"/>
</dbReference>
<comment type="similarity">
    <text evidence="1">Belongs to the short-chain dehydrogenases/reductases (SDR) family.</text>
</comment>
<dbReference type="InterPro" id="IPR002347">
    <property type="entry name" value="SDR_fam"/>
</dbReference>
<name>A0A9E8LZC9_9BACI</name>
<dbReference type="PRINTS" id="PR00080">
    <property type="entry name" value="SDRFAMILY"/>
</dbReference>
<proteinExistence type="inferred from homology"/>
<dbReference type="FunFam" id="3.40.50.720:FF:000084">
    <property type="entry name" value="Short-chain dehydrogenase reductase"/>
    <property type="match status" value="1"/>
</dbReference>
<dbReference type="GO" id="GO:0008206">
    <property type="term" value="P:bile acid metabolic process"/>
    <property type="evidence" value="ECO:0007669"/>
    <property type="project" value="UniProtKB-ARBA"/>
</dbReference>
<dbReference type="PROSITE" id="PS00061">
    <property type="entry name" value="ADH_SHORT"/>
    <property type="match status" value="1"/>
</dbReference>
<dbReference type="GO" id="GO:0016491">
    <property type="term" value="F:oxidoreductase activity"/>
    <property type="evidence" value="ECO:0007669"/>
    <property type="project" value="UniProtKB-KW"/>
</dbReference>
<dbReference type="PANTHER" id="PTHR24321:SF8">
    <property type="entry name" value="ESTRADIOL 17-BETA-DEHYDROGENASE 8-RELATED"/>
    <property type="match status" value="1"/>
</dbReference>
<dbReference type="InterPro" id="IPR020904">
    <property type="entry name" value="Sc_DH/Rdtase_CS"/>
</dbReference>
<keyword evidence="2" id="KW-0560">Oxidoreductase</keyword>
<organism evidence="3 4">
    <name type="scientific">Fervidibacillus halotolerans</name>
    <dbReference type="NCBI Taxonomy" id="2980027"/>
    <lineage>
        <taxon>Bacteria</taxon>
        <taxon>Bacillati</taxon>
        <taxon>Bacillota</taxon>
        <taxon>Bacilli</taxon>
        <taxon>Bacillales</taxon>
        <taxon>Bacillaceae</taxon>
        <taxon>Fervidibacillus</taxon>
    </lineage>
</organism>
<dbReference type="RefSeq" id="WP_275420211.1">
    <property type="nucleotide sequence ID" value="NZ_CP106877.1"/>
</dbReference>
<accession>A0A9E8LZC9</accession>
<dbReference type="EMBL" id="CP106877">
    <property type="protein sequence ID" value="WAA12080.1"/>
    <property type="molecule type" value="Genomic_DNA"/>
</dbReference>
<dbReference type="SUPFAM" id="SSF51735">
    <property type="entry name" value="NAD(P)-binding Rossmann-fold domains"/>
    <property type="match status" value="1"/>
</dbReference>
<dbReference type="Pfam" id="PF13561">
    <property type="entry name" value="adh_short_C2"/>
    <property type="match status" value="1"/>
</dbReference>